<dbReference type="Proteomes" id="UP000189353">
    <property type="component" value="Unassembled WGS sequence"/>
</dbReference>
<comment type="caution">
    <text evidence="1">The sequence shown here is derived from an EMBL/GenBank/DDBJ whole genome shotgun (WGS) entry which is preliminary data.</text>
</comment>
<gene>
    <name evidence="1" type="ORF">BKG88_10065</name>
</gene>
<evidence type="ECO:0000313" key="2">
    <source>
        <dbReference type="Proteomes" id="UP000189353"/>
    </source>
</evidence>
<accession>A0A1V3L487</accession>
<evidence type="ECO:0000313" key="1">
    <source>
        <dbReference type="EMBL" id="OOF84757.1"/>
    </source>
</evidence>
<sequence length="62" mass="7287">MEFSVTVKATDVVLDERADIMSQLHKPEFVFSNNPLTRLRERVEKIHRIFGGRGEWQNLCKN</sequence>
<protein>
    <submittedName>
        <fullName evidence="1">Uncharacterized protein</fullName>
    </submittedName>
</protein>
<reference evidence="1 2" key="1">
    <citation type="submission" date="2016-10" db="EMBL/GenBank/DDBJ databases">
        <title>Rodentibacter gen. nov. and new species.</title>
        <authorList>
            <person name="Christensen H."/>
        </authorList>
    </citation>
    <scope>NUCLEOTIDE SEQUENCE [LARGE SCALE GENOMIC DNA]</scope>
    <source>
        <strain evidence="1 2">Ppn158</strain>
    </source>
</reference>
<dbReference type="EMBL" id="MLAI01000030">
    <property type="protein sequence ID" value="OOF84757.1"/>
    <property type="molecule type" value="Genomic_DNA"/>
</dbReference>
<name>A0A1V3L487_9PAST</name>
<dbReference type="AlphaFoldDB" id="A0A1V3L487"/>
<organism evidence="1 2">
    <name type="scientific">Rodentibacter ratti</name>
    <dbReference type="NCBI Taxonomy" id="1906745"/>
    <lineage>
        <taxon>Bacteria</taxon>
        <taxon>Pseudomonadati</taxon>
        <taxon>Pseudomonadota</taxon>
        <taxon>Gammaproteobacteria</taxon>
        <taxon>Pasteurellales</taxon>
        <taxon>Pasteurellaceae</taxon>
        <taxon>Rodentibacter</taxon>
    </lineage>
</organism>
<proteinExistence type="predicted"/>